<dbReference type="EMBL" id="CP121472">
    <property type="protein sequence ID" value="WPL17074.1"/>
    <property type="molecule type" value="Genomic_DNA"/>
</dbReference>
<dbReference type="PROSITE" id="PS50887">
    <property type="entry name" value="GGDEF"/>
    <property type="match status" value="1"/>
</dbReference>
<dbReference type="RefSeq" id="WP_328987588.1">
    <property type="nucleotide sequence ID" value="NZ_CP121472.1"/>
</dbReference>
<dbReference type="PANTHER" id="PTHR45138">
    <property type="entry name" value="REGULATORY COMPONENTS OF SENSORY TRANSDUCTION SYSTEM"/>
    <property type="match status" value="1"/>
</dbReference>
<dbReference type="EC" id="2.7.7.65" evidence="1"/>
<organism evidence="7 8">
    <name type="scientific">Thiorhodovibrio winogradskyi</name>
    <dbReference type="NCBI Taxonomy" id="77007"/>
    <lineage>
        <taxon>Bacteria</taxon>
        <taxon>Pseudomonadati</taxon>
        <taxon>Pseudomonadota</taxon>
        <taxon>Gammaproteobacteria</taxon>
        <taxon>Chromatiales</taxon>
        <taxon>Chromatiaceae</taxon>
        <taxon>Thiorhodovibrio</taxon>
    </lineage>
</organism>
<dbReference type="Gene3D" id="3.30.70.270">
    <property type="match status" value="1"/>
</dbReference>
<sequence>MQLRLINRVRLSVFVILLLGYAAFGPLLFGLHIVHLEFLGIFTLLNLVAIYALLPFFMPWIAERDIREIQSVLTGLKQGNFRVPIKIAPEPHDPDDENELNRLKRDIERMRAGIRTREEMVHRQSERILSLNESLRREAITDRLTGLYNSRHFWERLDASLAYSRRHGTPFAVVILDIDFFKKVNDTHGHLGGDRVLARLGALLREHARETDLAARLGGEEFALILPATTKADTGAFLRRLRERLHDTEILLDDGRGLRITASMGYTIASDRELATGAERQGAGASSGQEILRRADEALYWVKRNGRDAVMAWEDLNPGEGTRDEPAAEQAAGRAELPAERQTESQSHPLIQAAAAAAAITHQASMQRSVSNETPQ</sequence>
<dbReference type="Proteomes" id="UP001432180">
    <property type="component" value="Chromosome"/>
</dbReference>
<evidence type="ECO:0000256" key="3">
    <source>
        <dbReference type="SAM" id="MobiDB-lite"/>
    </source>
</evidence>
<feature type="transmembrane region" description="Helical" evidence="4">
    <location>
        <begin position="12"/>
        <end position="33"/>
    </location>
</feature>
<evidence type="ECO:0000256" key="4">
    <source>
        <dbReference type="SAM" id="Phobius"/>
    </source>
</evidence>
<dbReference type="CDD" id="cd01949">
    <property type="entry name" value="GGDEF"/>
    <property type="match status" value="1"/>
</dbReference>
<evidence type="ECO:0000256" key="1">
    <source>
        <dbReference type="ARBA" id="ARBA00012528"/>
    </source>
</evidence>
<dbReference type="InterPro" id="IPR029787">
    <property type="entry name" value="Nucleotide_cyclase"/>
</dbReference>
<feature type="region of interest" description="Disordered" evidence="3">
    <location>
        <begin position="316"/>
        <end position="376"/>
    </location>
</feature>
<protein>
    <recommendedName>
        <fullName evidence="1">diguanylate cyclase</fullName>
        <ecNumber evidence="1">2.7.7.65</ecNumber>
    </recommendedName>
</protein>
<dbReference type="Pfam" id="PF00990">
    <property type="entry name" value="GGDEF"/>
    <property type="match status" value="1"/>
</dbReference>
<keyword evidence="4" id="KW-0472">Membrane</keyword>
<evidence type="ECO:0000256" key="2">
    <source>
        <dbReference type="ARBA" id="ARBA00034247"/>
    </source>
</evidence>
<dbReference type="InterPro" id="IPR050469">
    <property type="entry name" value="Diguanylate_Cyclase"/>
</dbReference>
<feature type="domain" description="HAMP" evidence="5">
    <location>
        <begin position="60"/>
        <end position="119"/>
    </location>
</feature>
<dbReference type="InterPro" id="IPR043128">
    <property type="entry name" value="Rev_trsase/Diguanyl_cyclase"/>
</dbReference>
<gene>
    <name evidence="7" type="primary">pleD_10</name>
    <name evidence="7" type="ORF">Thiowin_02060</name>
</gene>
<evidence type="ECO:0000259" key="6">
    <source>
        <dbReference type="PROSITE" id="PS50887"/>
    </source>
</evidence>
<keyword evidence="4" id="KW-0812">Transmembrane</keyword>
<dbReference type="InterPro" id="IPR000160">
    <property type="entry name" value="GGDEF_dom"/>
</dbReference>
<keyword evidence="4" id="KW-1133">Transmembrane helix</keyword>
<dbReference type="InterPro" id="IPR003660">
    <property type="entry name" value="HAMP_dom"/>
</dbReference>
<feature type="domain" description="GGDEF" evidence="6">
    <location>
        <begin position="169"/>
        <end position="315"/>
    </location>
</feature>
<dbReference type="PANTHER" id="PTHR45138:SF9">
    <property type="entry name" value="DIGUANYLATE CYCLASE DGCM-RELATED"/>
    <property type="match status" value="1"/>
</dbReference>
<dbReference type="SUPFAM" id="SSF55073">
    <property type="entry name" value="Nucleotide cyclase"/>
    <property type="match status" value="1"/>
</dbReference>
<dbReference type="SMART" id="SM00267">
    <property type="entry name" value="GGDEF"/>
    <property type="match status" value="1"/>
</dbReference>
<dbReference type="NCBIfam" id="TIGR00254">
    <property type="entry name" value="GGDEF"/>
    <property type="match status" value="1"/>
</dbReference>
<evidence type="ECO:0000313" key="7">
    <source>
        <dbReference type="EMBL" id="WPL17074.1"/>
    </source>
</evidence>
<dbReference type="PROSITE" id="PS50885">
    <property type="entry name" value="HAMP"/>
    <property type="match status" value="1"/>
</dbReference>
<accession>A0ABZ0S991</accession>
<keyword evidence="8" id="KW-1185">Reference proteome</keyword>
<evidence type="ECO:0000313" key="8">
    <source>
        <dbReference type="Proteomes" id="UP001432180"/>
    </source>
</evidence>
<feature type="compositionally biased region" description="Polar residues" evidence="3">
    <location>
        <begin position="362"/>
        <end position="376"/>
    </location>
</feature>
<comment type="catalytic activity">
    <reaction evidence="2">
        <text>2 GTP = 3',3'-c-di-GMP + 2 diphosphate</text>
        <dbReference type="Rhea" id="RHEA:24898"/>
        <dbReference type="ChEBI" id="CHEBI:33019"/>
        <dbReference type="ChEBI" id="CHEBI:37565"/>
        <dbReference type="ChEBI" id="CHEBI:58805"/>
        <dbReference type="EC" id="2.7.7.65"/>
    </reaction>
</comment>
<proteinExistence type="predicted"/>
<evidence type="ECO:0000259" key="5">
    <source>
        <dbReference type="PROSITE" id="PS50885"/>
    </source>
</evidence>
<reference evidence="7 8" key="1">
    <citation type="journal article" date="2023" name="Microorganisms">
        <title>Thiorhodovibrio frisius and Trv. litoralis spp. nov., Two Novel Members from a Clade of Fastidious Purple Sulfur Bacteria That Exhibit Unique Red-Shifted Light-Harvesting Capabilities.</title>
        <authorList>
            <person name="Methner A."/>
            <person name="Kuzyk S.B."/>
            <person name="Petersen J."/>
            <person name="Bauer S."/>
            <person name="Brinkmann H."/>
            <person name="Sichau K."/>
            <person name="Wanner G."/>
            <person name="Wolf J."/>
            <person name="Neumann-Schaal M."/>
            <person name="Henke P."/>
            <person name="Tank M."/>
            <person name="Sproer C."/>
            <person name="Bunk B."/>
            <person name="Overmann J."/>
        </authorList>
    </citation>
    <scope>NUCLEOTIDE SEQUENCE [LARGE SCALE GENOMIC DNA]</scope>
    <source>
        <strain evidence="7 8">DSM 6702</strain>
    </source>
</reference>
<name>A0ABZ0S991_9GAMM</name>
<feature type="transmembrane region" description="Helical" evidence="4">
    <location>
        <begin position="39"/>
        <end position="61"/>
    </location>
</feature>